<keyword evidence="9" id="KW-1185">Reference proteome</keyword>
<dbReference type="EMBL" id="JAFNEN010000284">
    <property type="protein sequence ID" value="KAG8186924.1"/>
    <property type="molecule type" value="Genomic_DNA"/>
</dbReference>
<accession>A0AAV6UT26</accession>
<keyword evidence="3" id="KW-0540">Nuclease</keyword>
<dbReference type="SUPFAM" id="SSF56672">
    <property type="entry name" value="DNA/RNA polymerases"/>
    <property type="match status" value="1"/>
</dbReference>
<dbReference type="Proteomes" id="UP000827092">
    <property type="component" value="Unassembled WGS sequence"/>
</dbReference>
<dbReference type="InterPro" id="IPR050951">
    <property type="entry name" value="Retrovirus_Pol_polyprotein"/>
</dbReference>
<dbReference type="InterPro" id="IPR012337">
    <property type="entry name" value="RNaseH-like_sf"/>
</dbReference>
<evidence type="ECO:0000259" key="7">
    <source>
        <dbReference type="PROSITE" id="PS50994"/>
    </source>
</evidence>
<keyword evidence="2" id="KW-0548">Nucleotidyltransferase</keyword>
<evidence type="ECO:0000256" key="1">
    <source>
        <dbReference type="ARBA" id="ARBA00022679"/>
    </source>
</evidence>
<dbReference type="GO" id="GO:0003676">
    <property type="term" value="F:nucleic acid binding"/>
    <property type="evidence" value="ECO:0007669"/>
    <property type="project" value="InterPro"/>
</dbReference>
<evidence type="ECO:0000256" key="5">
    <source>
        <dbReference type="SAM" id="MobiDB-lite"/>
    </source>
</evidence>
<dbReference type="PROSITE" id="PS50994">
    <property type="entry name" value="INTEGRASE"/>
    <property type="match status" value="1"/>
</dbReference>
<feature type="compositionally biased region" description="Low complexity" evidence="5">
    <location>
        <begin position="1102"/>
        <end position="1113"/>
    </location>
</feature>
<dbReference type="PANTHER" id="PTHR37984:SF5">
    <property type="entry name" value="PROTEIN NYNRIN-LIKE"/>
    <property type="match status" value="1"/>
</dbReference>
<feature type="region of interest" description="Disordered" evidence="5">
    <location>
        <begin position="197"/>
        <end position="250"/>
    </location>
</feature>
<gene>
    <name evidence="8" type="ORF">JTE90_000397</name>
</gene>
<dbReference type="Gene3D" id="3.10.10.10">
    <property type="entry name" value="HIV Type 1 Reverse Transcriptase, subunit A, domain 1"/>
    <property type="match status" value="1"/>
</dbReference>
<dbReference type="Gene3D" id="3.30.70.270">
    <property type="match status" value="1"/>
</dbReference>
<keyword evidence="4" id="KW-0255">Endonuclease</keyword>
<dbReference type="GO" id="GO:0042575">
    <property type="term" value="C:DNA polymerase complex"/>
    <property type="evidence" value="ECO:0007669"/>
    <property type="project" value="UniProtKB-ARBA"/>
</dbReference>
<dbReference type="Pfam" id="PF00078">
    <property type="entry name" value="RVT_1"/>
    <property type="match status" value="1"/>
</dbReference>
<reference evidence="8 9" key="1">
    <citation type="journal article" date="2022" name="Nat. Ecol. Evol.">
        <title>A masculinizing supergene underlies an exaggerated male reproductive morph in a spider.</title>
        <authorList>
            <person name="Hendrickx F."/>
            <person name="De Corte Z."/>
            <person name="Sonet G."/>
            <person name="Van Belleghem S.M."/>
            <person name="Kostlbacher S."/>
            <person name="Vangestel C."/>
        </authorList>
    </citation>
    <scope>NUCLEOTIDE SEQUENCE [LARGE SCALE GENOMIC DNA]</scope>
    <source>
        <strain evidence="8">W744_W776</strain>
    </source>
</reference>
<dbReference type="PANTHER" id="PTHR37984">
    <property type="entry name" value="PROTEIN CBG26694"/>
    <property type="match status" value="1"/>
</dbReference>
<dbReference type="InterPro" id="IPR036397">
    <property type="entry name" value="RNaseH_sf"/>
</dbReference>
<proteinExistence type="predicted"/>
<dbReference type="SUPFAM" id="SSF53098">
    <property type="entry name" value="Ribonuclease H-like"/>
    <property type="match status" value="1"/>
</dbReference>
<dbReference type="Pfam" id="PF00665">
    <property type="entry name" value="rve"/>
    <property type="match status" value="1"/>
</dbReference>
<name>A0AAV6UT26_9ARAC</name>
<comment type="caution">
    <text evidence="8">The sequence shown here is derived from an EMBL/GenBank/DDBJ whole genome shotgun (WGS) entry which is preliminary data.</text>
</comment>
<dbReference type="Gene3D" id="3.30.420.10">
    <property type="entry name" value="Ribonuclease H-like superfamily/Ribonuclease H"/>
    <property type="match status" value="1"/>
</dbReference>
<evidence type="ECO:0008006" key="10">
    <source>
        <dbReference type="Google" id="ProtNLM"/>
    </source>
</evidence>
<dbReference type="FunFam" id="3.30.420.10:FF:000063">
    <property type="entry name" value="Retrovirus-related Pol polyprotein from transposon 297-like Protein"/>
    <property type="match status" value="1"/>
</dbReference>
<dbReference type="GO" id="GO:0071897">
    <property type="term" value="P:DNA biosynthetic process"/>
    <property type="evidence" value="ECO:0007669"/>
    <property type="project" value="UniProtKB-ARBA"/>
</dbReference>
<evidence type="ECO:0000256" key="4">
    <source>
        <dbReference type="ARBA" id="ARBA00022759"/>
    </source>
</evidence>
<dbReference type="SUPFAM" id="SSF50630">
    <property type="entry name" value="Acid proteases"/>
    <property type="match status" value="1"/>
</dbReference>
<dbReference type="GO" id="GO:0004519">
    <property type="term" value="F:endonuclease activity"/>
    <property type="evidence" value="ECO:0007669"/>
    <property type="project" value="UniProtKB-KW"/>
</dbReference>
<dbReference type="FunFam" id="3.10.10.10:FF:000003">
    <property type="entry name" value="Retrovirus-related Pol polyprotein from transposon 297-like Protein"/>
    <property type="match status" value="1"/>
</dbReference>
<feature type="region of interest" description="Disordered" evidence="5">
    <location>
        <begin position="1102"/>
        <end position="1129"/>
    </location>
</feature>
<dbReference type="InterPro" id="IPR021109">
    <property type="entry name" value="Peptidase_aspartic_dom_sf"/>
</dbReference>
<evidence type="ECO:0000313" key="8">
    <source>
        <dbReference type="EMBL" id="KAG8186924.1"/>
    </source>
</evidence>
<dbReference type="InterPro" id="IPR043502">
    <property type="entry name" value="DNA/RNA_pol_sf"/>
</dbReference>
<evidence type="ECO:0000259" key="6">
    <source>
        <dbReference type="PROSITE" id="PS50878"/>
    </source>
</evidence>
<organism evidence="8 9">
    <name type="scientific">Oedothorax gibbosus</name>
    <dbReference type="NCBI Taxonomy" id="931172"/>
    <lineage>
        <taxon>Eukaryota</taxon>
        <taxon>Metazoa</taxon>
        <taxon>Ecdysozoa</taxon>
        <taxon>Arthropoda</taxon>
        <taxon>Chelicerata</taxon>
        <taxon>Arachnida</taxon>
        <taxon>Araneae</taxon>
        <taxon>Araneomorphae</taxon>
        <taxon>Entelegynae</taxon>
        <taxon>Araneoidea</taxon>
        <taxon>Linyphiidae</taxon>
        <taxon>Erigoninae</taxon>
        <taxon>Oedothorax</taxon>
    </lineage>
</organism>
<dbReference type="CDD" id="cd01647">
    <property type="entry name" value="RT_LTR"/>
    <property type="match status" value="1"/>
</dbReference>
<evidence type="ECO:0000313" key="9">
    <source>
        <dbReference type="Proteomes" id="UP000827092"/>
    </source>
</evidence>
<evidence type="ECO:0000256" key="3">
    <source>
        <dbReference type="ARBA" id="ARBA00022722"/>
    </source>
</evidence>
<feature type="domain" description="Reverse transcriptase" evidence="6">
    <location>
        <begin position="499"/>
        <end position="676"/>
    </location>
</feature>
<protein>
    <recommendedName>
        <fullName evidence="10">Endonuclease</fullName>
    </recommendedName>
</protein>
<dbReference type="Gene3D" id="2.40.70.10">
    <property type="entry name" value="Acid Proteases"/>
    <property type="match status" value="1"/>
</dbReference>
<evidence type="ECO:0000256" key="2">
    <source>
        <dbReference type="ARBA" id="ARBA00022695"/>
    </source>
</evidence>
<dbReference type="GO" id="GO:0016779">
    <property type="term" value="F:nucleotidyltransferase activity"/>
    <property type="evidence" value="ECO:0007669"/>
    <property type="project" value="UniProtKB-KW"/>
</dbReference>
<dbReference type="InterPro" id="IPR000477">
    <property type="entry name" value="RT_dom"/>
</dbReference>
<feature type="domain" description="Integrase catalytic" evidence="7">
    <location>
        <begin position="789"/>
        <end position="1000"/>
    </location>
</feature>
<dbReference type="AlphaFoldDB" id="A0AAV6UT26"/>
<dbReference type="PROSITE" id="PS50878">
    <property type="entry name" value="RT_POL"/>
    <property type="match status" value="1"/>
</dbReference>
<dbReference type="InterPro" id="IPR001584">
    <property type="entry name" value="Integrase_cat-core"/>
</dbReference>
<keyword evidence="4" id="KW-0378">Hydrolase</keyword>
<keyword evidence="1" id="KW-0808">Transferase</keyword>
<dbReference type="InterPro" id="IPR043128">
    <property type="entry name" value="Rev_trsase/Diguanyl_cyclase"/>
</dbReference>
<feature type="compositionally biased region" description="Polar residues" evidence="5">
    <location>
        <begin position="202"/>
        <end position="245"/>
    </location>
</feature>
<sequence length="1137" mass="129320">MAHKFLNIEPFIPGDNPAESWADWRSSYELFKTAVKYNKEDDETRIALLLSVIGKTSYKDYKTFIFADGQTRTIKDVLDKFDDHYRPYKNTTLSTFVFNNIVQKQGQNFDAFVTELKLQADQCDFGSAYERNVKDRIIQGMRDDVLLERLLRERQLTLARAMKIGKSAELSRMHSLAMAQPTSSQVDAIYHSNRKMPKYQHPKSNQPTSQHQGNYPQNHSSQQRGNYQQNHTSQQRGNYQQNQNKHIQHNSRRLCSRCGRQHQPRQCPAYGKTCNNYSMINHFASVCRQPRQQSSNKQQQHRVSAINTHDVSNIAYIGALSTSNERDWLQQVQVNDYPVVFKLDTGAQVNVLTKTLFECLPSKPILQPTTITVCTYSGDVLPVTGECILSCDVNDQHNQLKFVIVDLDVHPVLSASACVDLQLVQRINPKNCSVNAIASSKLQEVIEEYKDVFEGVGRLPGTHKIIIHDDATPVIAAPRKIPLALEQQVQDELLRMEQNGIIEKVTKPTDWVNPVVIVPKKDNSLRICLDPRHLNKVIKRQHYQIPSQDQLLAKLKGSRVFSLLDAKNAFYHIQLDDQSSDLCTFITPFGRYRFLVMPFGLSCAPEVFQMAMDTLFENHADINPYFDDIIIHSETLNDHYEKLKTVLEVARQNGLKINKDKLQIAVPELQYLGHIVSSSGLSPDPKKVRAIADFPAPTNKQELMRFLGLIHKPFETISPRLQRLLLRLQRYSFTLVHVPGKQLAVADALSRAPLTANPVITNDIDNTQLMVSVVVQASQSKIAELKQATQNDPEMKAVQQYIQEGWPKDRQSVSVLAKPYWNLQSELHIEDGLICRGQRLVIPRACRKEILQRIHVGHRVIDYFSKYIEVQHFHSTTSQSVINALKICFARFGIPEEIVADNGPPFDSSEFNKFCKDWDIFFNPSSPGFPRSNGQVERGVQTVKNSLIKAAHDNSDPHLVLMEYRNTPMDGLPSPAEILMGRRLRTLVPTLPSQLTPHYDCSSTKERLIYRQQRQHKYDVHARPLQPLKENQNVIFRLNNKWCPGVILKVGPQPRSYTIKAANGREYRRNRVQIKVLNNSTQPARQMVDDLFPTISSSPSAAIPPSAGVPPAAQLSAAPTSRSGRAIKPPQRFLCEL</sequence>
<dbReference type="GO" id="GO:0015074">
    <property type="term" value="P:DNA integration"/>
    <property type="evidence" value="ECO:0007669"/>
    <property type="project" value="InterPro"/>
</dbReference>